<keyword evidence="6 8" id="KW-1133">Transmembrane helix</keyword>
<feature type="transmembrane region" description="Helical" evidence="8">
    <location>
        <begin position="152"/>
        <end position="169"/>
    </location>
</feature>
<feature type="region of interest" description="Disordered" evidence="9">
    <location>
        <begin position="487"/>
        <end position="507"/>
    </location>
</feature>
<dbReference type="GO" id="GO:0005283">
    <property type="term" value="F:amino acid:sodium symporter activity"/>
    <property type="evidence" value="ECO:0007669"/>
    <property type="project" value="InterPro"/>
</dbReference>
<dbReference type="Pfam" id="PF01235">
    <property type="entry name" value="Na_Ala_symp"/>
    <property type="match status" value="1"/>
</dbReference>
<feature type="transmembrane region" description="Helical" evidence="8">
    <location>
        <begin position="218"/>
        <end position="238"/>
    </location>
</feature>
<evidence type="ECO:0000313" key="11">
    <source>
        <dbReference type="Proteomes" id="UP000824151"/>
    </source>
</evidence>
<feature type="transmembrane region" description="Helical" evidence="8">
    <location>
        <begin position="430"/>
        <end position="447"/>
    </location>
</feature>
<comment type="similarity">
    <text evidence="2 8">Belongs to the alanine or glycine:cation symporter (AGCS) (TC 2.A.25) family.</text>
</comment>
<reference evidence="10" key="2">
    <citation type="submission" date="2021-04" db="EMBL/GenBank/DDBJ databases">
        <authorList>
            <person name="Gilroy R."/>
        </authorList>
    </citation>
    <scope>NUCLEOTIDE SEQUENCE</scope>
    <source>
        <strain evidence="10">ChiHejej3B27-3195</strain>
    </source>
</reference>
<gene>
    <name evidence="10" type="ORF">H9871_11380</name>
</gene>
<feature type="transmembrane region" description="Helical" evidence="8">
    <location>
        <begin position="313"/>
        <end position="335"/>
    </location>
</feature>
<feature type="transmembrane region" description="Helical" evidence="8">
    <location>
        <begin position="189"/>
        <end position="206"/>
    </location>
</feature>
<evidence type="ECO:0000256" key="1">
    <source>
        <dbReference type="ARBA" id="ARBA00004651"/>
    </source>
</evidence>
<evidence type="ECO:0000256" key="5">
    <source>
        <dbReference type="ARBA" id="ARBA00022692"/>
    </source>
</evidence>
<evidence type="ECO:0000256" key="8">
    <source>
        <dbReference type="RuleBase" id="RU363064"/>
    </source>
</evidence>
<dbReference type="Gene3D" id="1.20.1740.10">
    <property type="entry name" value="Amino acid/polyamine transporter I"/>
    <property type="match status" value="1"/>
</dbReference>
<keyword evidence="3 8" id="KW-0813">Transport</keyword>
<keyword evidence="7 8" id="KW-0472">Membrane</keyword>
<evidence type="ECO:0000256" key="7">
    <source>
        <dbReference type="ARBA" id="ARBA00023136"/>
    </source>
</evidence>
<reference evidence="10" key="1">
    <citation type="journal article" date="2021" name="PeerJ">
        <title>Extensive microbial diversity within the chicken gut microbiome revealed by metagenomics and culture.</title>
        <authorList>
            <person name="Gilroy R."/>
            <person name="Ravi A."/>
            <person name="Getino M."/>
            <person name="Pursley I."/>
            <person name="Horton D.L."/>
            <person name="Alikhan N.F."/>
            <person name="Baker D."/>
            <person name="Gharbi K."/>
            <person name="Hall N."/>
            <person name="Watson M."/>
            <person name="Adriaenssens E.M."/>
            <person name="Foster-Nyarko E."/>
            <person name="Jarju S."/>
            <person name="Secka A."/>
            <person name="Antonio M."/>
            <person name="Oren A."/>
            <person name="Chaudhuri R.R."/>
            <person name="La Ragione R."/>
            <person name="Hildebrand F."/>
            <person name="Pallen M.J."/>
        </authorList>
    </citation>
    <scope>NUCLEOTIDE SEQUENCE</scope>
    <source>
        <strain evidence="10">ChiHejej3B27-3195</strain>
    </source>
</reference>
<evidence type="ECO:0000313" key="10">
    <source>
        <dbReference type="EMBL" id="HIX00727.1"/>
    </source>
</evidence>
<dbReference type="PANTHER" id="PTHR30330">
    <property type="entry name" value="AGSS FAMILY TRANSPORTER, SODIUM-ALANINE"/>
    <property type="match status" value="1"/>
</dbReference>
<protein>
    <submittedName>
        <fullName evidence="10">Sodium:alanine symporter family protein</fullName>
    </submittedName>
</protein>
<comment type="subcellular location">
    <subcellularLocation>
        <location evidence="1 8">Cell membrane</location>
        <topology evidence="1 8">Multi-pass membrane protein</topology>
    </subcellularLocation>
</comment>
<evidence type="ECO:0000256" key="2">
    <source>
        <dbReference type="ARBA" id="ARBA00009261"/>
    </source>
</evidence>
<feature type="transmembrane region" description="Helical" evidence="8">
    <location>
        <begin position="244"/>
        <end position="271"/>
    </location>
</feature>
<dbReference type="EMBL" id="DXGD01000422">
    <property type="protein sequence ID" value="HIX00727.1"/>
    <property type="molecule type" value="Genomic_DNA"/>
</dbReference>
<dbReference type="PANTHER" id="PTHR30330:SF3">
    <property type="entry name" value="TRANSCRIPTIONAL REGULATOR, LRP FAMILY"/>
    <property type="match status" value="1"/>
</dbReference>
<dbReference type="AlphaFoldDB" id="A0A9D1UUK7"/>
<feature type="transmembrane region" description="Helical" evidence="8">
    <location>
        <begin position="20"/>
        <end position="38"/>
    </location>
</feature>
<keyword evidence="5 8" id="KW-0812">Transmembrane</keyword>
<name>A0A9D1UUK7_9MICC</name>
<dbReference type="PRINTS" id="PR00175">
    <property type="entry name" value="NAALASMPORT"/>
</dbReference>
<dbReference type="Proteomes" id="UP000824151">
    <property type="component" value="Unassembled WGS sequence"/>
</dbReference>
<evidence type="ECO:0000256" key="3">
    <source>
        <dbReference type="ARBA" id="ARBA00022448"/>
    </source>
</evidence>
<organism evidence="10 11">
    <name type="scientific">Candidatus Nesterenkonia stercoripullorum</name>
    <dbReference type="NCBI Taxonomy" id="2838701"/>
    <lineage>
        <taxon>Bacteria</taxon>
        <taxon>Bacillati</taxon>
        <taxon>Actinomycetota</taxon>
        <taxon>Actinomycetes</taxon>
        <taxon>Micrococcales</taxon>
        <taxon>Micrococcaceae</taxon>
        <taxon>Nesterenkonia</taxon>
    </lineage>
</organism>
<sequence length="507" mass="53734">MNLDAVEGFLDSVNSVVWGKYMLIPLLVLAGVILTWRLRGVQFHKLIPALKLGLLRRYDADSSGDITQFQALATALAATVGTGNIVGVSTAIAIGGPGALFWMWVTGVLGMASKYTEAFLGVRFRGTDQAGEKSGGPQVYLERGIKGPLGRVLGLAFAVFAVLACFGIGNTTQGNAIAANAEHTWSIPTWVTGLVLSAFVMVVLVGGIKSVGRVSSTIVPTMIALFMICQGWILILHLDEIPAALGYIFTDAFTGSSAVGGFAGAAIMIVVQNGMSRGLFSNESGLGSAAIAAAAAQTTHPVRQGLVSMTQTFIDTIILVTLTGLSLVVTGIWSAEDAAGEQMNPALMVGEAFSTGMPGDMGHWVVTLSLILFASTTILGWSYYGERNVERLFGRGMVMPFRLVFAVVVYFGCTVELTLVWVFADVMNGLMALPNLIGLIILSGLVARETKHYLRHDPGLVADKAQIESFMRGQPGWQQWKAGDIIGSSRDFGHRPDDGGDPVPTGR</sequence>
<proteinExistence type="inferred from homology"/>
<keyword evidence="8" id="KW-0769">Symport</keyword>
<evidence type="ECO:0000256" key="4">
    <source>
        <dbReference type="ARBA" id="ARBA00022475"/>
    </source>
</evidence>
<evidence type="ECO:0000256" key="9">
    <source>
        <dbReference type="SAM" id="MobiDB-lite"/>
    </source>
</evidence>
<evidence type="ECO:0000256" key="6">
    <source>
        <dbReference type="ARBA" id="ARBA00022989"/>
    </source>
</evidence>
<accession>A0A9D1UUK7</accession>
<feature type="transmembrane region" description="Helical" evidence="8">
    <location>
        <begin position="403"/>
        <end position="424"/>
    </location>
</feature>
<dbReference type="NCBIfam" id="TIGR00835">
    <property type="entry name" value="agcS"/>
    <property type="match status" value="1"/>
</dbReference>
<keyword evidence="4 8" id="KW-1003">Cell membrane</keyword>
<comment type="caution">
    <text evidence="10">The sequence shown here is derived from an EMBL/GenBank/DDBJ whole genome shotgun (WGS) entry which is preliminary data.</text>
</comment>
<dbReference type="InterPro" id="IPR001463">
    <property type="entry name" value="Na/Ala_symport"/>
</dbReference>
<dbReference type="GO" id="GO:0005886">
    <property type="term" value="C:plasma membrane"/>
    <property type="evidence" value="ECO:0007669"/>
    <property type="project" value="UniProtKB-SubCell"/>
</dbReference>
<feature type="transmembrane region" description="Helical" evidence="8">
    <location>
        <begin position="361"/>
        <end position="383"/>
    </location>
</feature>